<evidence type="ECO:0000256" key="4">
    <source>
        <dbReference type="ARBA" id="ARBA00022989"/>
    </source>
</evidence>
<dbReference type="Proteomes" id="UP001430848">
    <property type="component" value="Unassembled WGS sequence"/>
</dbReference>
<gene>
    <name evidence="8" type="ORF">SLS63_008540</name>
</gene>
<keyword evidence="3 7" id="KW-0812">Transmembrane</keyword>
<protein>
    <recommendedName>
        <fullName evidence="10">Mitochondrial export translocase Oxa2</fullName>
    </recommendedName>
</protein>
<evidence type="ECO:0008006" key="10">
    <source>
        <dbReference type="Google" id="ProtNLM"/>
    </source>
</evidence>
<dbReference type="PANTHER" id="PTHR12428:SF65">
    <property type="entry name" value="CYTOCHROME C OXIDASE ASSEMBLY PROTEIN COX18, MITOCHONDRIAL"/>
    <property type="match status" value="1"/>
</dbReference>
<evidence type="ECO:0000256" key="3">
    <source>
        <dbReference type="ARBA" id="ARBA00022692"/>
    </source>
</evidence>
<evidence type="ECO:0000256" key="1">
    <source>
        <dbReference type="ARBA" id="ARBA00004141"/>
    </source>
</evidence>
<dbReference type="InterPro" id="IPR001708">
    <property type="entry name" value="YidC/ALB3/OXA1/COX18"/>
</dbReference>
<keyword evidence="9" id="KW-1185">Reference proteome</keyword>
<evidence type="ECO:0000256" key="6">
    <source>
        <dbReference type="SAM" id="MobiDB-lite"/>
    </source>
</evidence>
<organism evidence="8 9">
    <name type="scientific">Diaporthe eres</name>
    <name type="common">Phomopsis oblonga</name>
    <dbReference type="NCBI Taxonomy" id="83184"/>
    <lineage>
        <taxon>Eukaryota</taxon>
        <taxon>Fungi</taxon>
        <taxon>Dikarya</taxon>
        <taxon>Ascomycota</taxon>
        <taxon>Pezizomycotina</taxon>
        <taxon>Sordariomycetes</taxon>
        <taxon>Sordariomycetidae</taxon>
        <taxon>Diaporthales</taxon>
        <taxon>Diaporthaceae</taxon>
        <taxon>Diaporthe</taxon>
        <taxon>Diaporthe eres species complex</taxon>
    </lineage>
</organism>
<accession>A0ABR1P265</accession>
<feature type="transmembrane region" description="Helical" evidence="7">
    <location>
        <begin position="78"/>
        <end position="100"/>
    </location>
</feature>
<comment type="caution">
    <text evidence="8">The sequence shown here is derived from an EMBL/GenBank/DDBJ whole genome shotgun (WGS) entry which is preliminary data.</text>
</comment>
<keyword evidence="4 7" id="KW-1133">Transmembrane helix</keyword>
<sequence>MSGHVGQQLRLSASRIRPHFGQHLQHGPHLHSHIFPSRIRLSAASQRRNFGAADAAGYLLKGSELLITSVHEVTATPWFISLPLVAVVVSAIIRVPLTLYTQSTQRRKAKLAPLIQAQYAQIGLGLRRKAVPNVMERVTKAVKTRSKKMFAAFAVNETRSIWGGLISLPVFLSNLEVIRTMCGGPRGLLGSLLYGWQGRDAAARTTSDTAAAGTTMSSTTPRTGFEPPVAEITSPTGISDLASSTTTAEVLNPLTLEPSFATGGCFWFPDLLVPDPYRILPFAVSGLLLMHLIPETEAELRNLFGMRPPAGSRRNIVIAGGRSRGSLALRRALIVVALAIGPVTMDMPVALHLYWASSVGCSLVVTKGVKRLLPIPRVPVKPCSGLEIPLIRPKPT</sequence>
<reference evidence="8 9" key="1">
    <citation type="submission" date="2024-02" db="EMBL/GenBank/DDBJ databases">
        <title>De novo assembly and annotation of 12 fungi associated with fruit tree decline syndrome in Ontario, Canada.</title>
        <authorList>
            <person name="Sulman M."/>
            <person name="Ellouze W."/>
            <person name="Ilyukhin E."/>
        </authorList>
    </citation>
    <scope>NUCLEOTIDE SEQUENCE [LARGE SCALE GENOMIC DNA]</scope>
    <source>
        <strain evidence="8 9">M169</strain>
    </source>
</reference>
<feature type="region of interest" description="Disordered" evidence="6">
    <location>
        <begin position="205"/>
        <end position="228"/>
    </location>
</feature>
<proteinExistence type="inferred from homology"/>
<comment type="similarity">
    <text evidence="2">Belongs to the OXA1/ALB3/YidC family.</text>
</comment>
<dbReference type="PANTHER" id="PTHR12428">
    <property type="entry name" value="OXA1"/>
    <property type="match status" value="1"/>
</dbReference>
<keyword evidence="5 7" id="KW-0472">Membrane</keyword>
<name>A0ABR1P265_DIAER</name>
<evidence type="ECO:0000313" key="9">
    <source>
        <dbReference type="Proteomes" id="UP001430848"/>
    </source>
</evidence>
<feature type="compositionally biased region" description="Low complexity" evidence="6">
    <location>
        <begin position="205"/>
        <end position="220"/>
    </location>
</feature>
<evidence type="ECO:0000313" key="8">
    <source>
        <dbReference type="EMBL" id="KAK7724703.1"/>
    </source>
</evidence>
<evidence type="ECO:0000256" key="7">
    <source>
        <dbReference type="SAM" id="Phobius"/>
    </source>
</evidence>
<comment type="subcellular location">
    <subcellularLocation>
        <location evidence="1">Membrane</location>
        <topology evidence="1">Multi-pass membrane protein</topology>
    </subcellularLocation>
</comment>
<evidence type="ECO:0000256" key="2">
    <source>
        <dbReference type="ARBA" id="ARBA00009877"/>
    </source>
</evidence>
<feature type="transmembrane region" description="Helical" evidence="7">
    <location>
        <begin position="332"/>
        <end position="355"/>
    </location>
</feature>
<evidence type="ECO:0000256" key="5">
    <source>
        <dbReference type="ARBA" id="ARBA00023136"/>
    </source>
</evidence>
<dbReference type="EMBL" id="JAKNSF020000055">
    <property type="protein sequence ID" value="KAK7724703.1"/>
    <property type="molecule type" value="Genomic_DNA"/>
</dbReference>